<dbReference type="InterPro" id="IPR036291">
    <property type="entry name" value="NAD(P)-bd_dom_sf"/>
</dbReference>
<dbReference type="Gene3D" id="3.40.50.720">
    <property type="entry name" value="NAD(P)-binding Rossmann-like Domain"/>
    <property type="match status" value="1"/>
</dbReference>
<gene>
    <name evidence="2" type="ORF">QLQ12_36230</name>
</gene>
<evidence type="ECO:0000313" key="3">
    <source>
        <dbReference type="Proteomes" id="UP001241758"/>
    </source>
</evidence>
<feature type="domain" description="NmrA-like" evidence="1">
    <location>
        <begin position="5"/>
        <end position="235"/>
    </location>
</feature>
<dbReference type="InterPro" id="IPR008030">
    <property type="entry name" value="NmrA-like"/>
</dbReference>
<dbReference type="EMBL" id="JASCTH010000029">
    <property type="protein sequence ID" value="MDI6104053.1"/>
    <property type="molecule type" value="Genomic_DNA"/>
</dbReference>
<dbReference type="PANTHER" id="PTHR43162">
    <property type="match status" value="1"/>
</dbReference>
<organism evidence="2 3">
    <name type="scientific">Actinoplanes sandaracinus</name>
    <dbReference type="NCBI Taxonomy" id="3045177"/>
    <lineage>
        <taxon>Bacteria</taxon>
        <taxon>Bacillati</taxon>
        <taxon>Actinomycetota</taxon>
        <taxon>Actinomycetes</taxon>
        <taxon>Micromonosporales</taxon>
        <taxon>Micromonosporaceae</taxon>
        <taxon>Actinoplanes</taxon>
    </lineage>
</organism>
<dbReference type="Proteomes" id="UP001241758">
    <property type="component" value="Unassembled WGS sequence"/>
</dbReference>
<proteinExistence type="predicted"/>
<sequence length="281" mass="28182">MTPTTVVLHGATGTQGRAILRELLAAGHHVRAVARHQRAATDPAVQAVTADLLDLDALTAAYAGAHAVVVQLPLNFAADAVRQADTVLAALAKAGVPRAVFNTGSGLPPATAIGVPFIDARVHLAAGLPTAVTHASVVGPVGPYLENLVAPWSRSLIRDHGELRYPLPAEAAIGWTAAADLGAVIAARTLAATPAAAGVVAGPALLTGPELAAAIEAGISRPVRWHTIDPAEYARMLAPYLGEAAAAGVAAAYTSPAPPPDPAVVTVGATTASAWAAGQTF</sequence>
<dbReference type="PANTHER" id="PTHR43162:SF1">
    <property type="entry name" value="PRESTALK A DIFFERENTIATION PROTEIN A"/>
    <property type="match status" value="1"/>
</dbReference>
<dbReference type="RefSeq" id="WP_282765308.1">
    <property type="nucleotide sequence ID" value="NZ_JASCTH010000029.1"/>
</dbReference>
<evidence type="ECO:0000259" key="1">
    <source>
        <dbReference type="Pfam" id="PF05368"/>
    </source>
</evidence>
<dbReference type="SUPFAM" id="SSF51735">
    <property type="entry name" value="NAD(P)-binding Rossmann-fold domains"/>
    <property type="match status" value="1"/>
</dbReference>
<reference evidence="2 3" key="1">
    <citation type="submission" date="2023-05" db="EMBL/GenBank/DDBJ databases">
        <title>Actinoplanes sp. NEAU-A12 genome sequencing.</title>
        <authorList>
            <person name="Wang Z.-S."/>
        </authorList>
    </citation>
    <scope>NUCLEOTIDE SEQUENCE [LARGE SCALE GENOMIC DNA]</scope>
    <source>
        <strain evidence="2 3">NEAU-A12</strain>
    </source>
</reference>
<keyword evidence="3" id="KW-1185">Reference proteome</keyword>
<evidence type="ECO:0000313" key="2">
    <source>
        <dbReference type="EMBL" id="MDI6104053.1"/>
    </source>
</evidence>
<dbReference type="Pfam" id="PF05368">
    <property type="entry name" value="NmrA"/>
    <property type="match status" value="1"/>
</dbReference>
<comment type="caution">
    <text evidence="2">The sequence shown here is derived from an EMBL/GenBank/DDBJ whole genome shotgun (WGS) entry which is preliminary data.</text>
</comment>
<accession>A0ABT6WWC2</accession>
<protein>
    <submittedName>
        <fullName evidence="2">NAD(P)H-binding protein</fullName>
    </submittedName>
</protein>
<name>A0ABT6WWC2_9ACTN</name>
<dbReference type="InterPro" id="IPR051604">
    <property type="entry name" value="Ergot_Alk_Oxidoreductase"/>
</dbReference>